<accession>A0AAD3H119</accession>
<dbReference type="EMBL" id="BLLK01000022">
    <property type="protein sequence ID" value="GFH45934.1"/>
    <property type="molecule type" value="Genomic_DNA"/>
</dbReference>
<comment type="caution">
    <text evidence="2">The sequence shown here is derived from an EMBL/GenBank/DDBJ whole genome shotgun (WGS) entry which is preliminary data.</text>
</comment>
<evidence type="ECO:0000313" key="3">
    <source>
        <dbReference type="Proteomes" id="UP001054902"/>
    </source>
</evidence>
<reference evidence="2 3" key="1">
    <citation type="journal article" date="2021" name="Sci. Rep.">
        <title>The genome of the diatom Chaetoceros tenuissimus carries an ancient integrated fragment of an extant virus.</title>
        <authorList>
            <person name="Hongo Y."/>
            <person name="Kimura K."/>
            <person name="Takaki Y."/>
            <person name="Yoshida Y."/>
            <person name="Baba S."/>
            <person name="Kobayashi G."/>
            <person name="Nagasaki K."/>
            <person name="Hano T."/>
            <person name="Tomaru Y."/>
        </authorList>
    </citation>
    <scope>NUCLEOTIDE SEQUENCE [LARGE SCALE GENOMIC DNA]</scope>
    <source>
        <strain evidence="2 3">NIES-3715</strain>
    </source>
</reference>
<dbReference type="Proteomes" id="UP001054902">
    <property type="component" value="Unassembled WGS sequence"/>
</dbReference>
<keyword evidence="3" id="KW-1185">Reference proteome</keyword>
<evidence type="ECO:0000256" key="1">
    <source>
        <dbReference type="SAM" id="MobiDB-lite"/>
    </source>
</evidence>
<feature type="compositionally biased region" description="Acidic residues" evidence="1">
    <location>
        <begin position="493"/>
        <end position="508"/>
    </location>
</feature>
<gene>
    <name evidence="2" type="ORF">CTEN210_02408</name>
</gene>
<feature type="region of interest" description="Disordered" evidence="1">
    <location>
        <begin position="260"/>
        <end position="390"/>
    </location>
</feature>
<organism evidence="2 3">
    <name type="scientific">Chaetoceros tenuissimus</name>
    <dbReference type="NCBI Taxonomy" id="426638"/>
    <lineage>
        <taxon>Eukaryota</taxon>
        <taxon>Sar</taxon>
        <taxon>Stramenopiles</taxon>
        <taxon>Ochrophyta</taxon>
        <taxon>Bacillariophyta</taxon>
        <taxon>Coscinodiscophyceae</taxon>
        <taxon>Chaetocerotophycidae</taxon>
        <taxon>Chaetocerotales</taxon>
        <taxon>Chaetocerotaceae</taxon>
        <taxon>Chaetoceros</taxon>
    </lineage>
</organism>
<feature type="region of interest" description="Disordered" evidence="1">
    <location>
        <begin position="493"/>
        <end position="554"/>
    </location>
</feature>
<dbReference type="AlphaFoldDB" id="A0AAD3H119"/>
<feature type="compositionally biased region" description="Acidic residues" evidence="1">
    <location>
        <begin position="516"/>
        <end position="541"/>
    </location>
</feature>
<proteinExistence type="predicted"/>
<protein>
    <submittedName>
        <fullName evidence="2">Protein piccolo isoform X7</fullName>
    </submittedName>
</protein>
<evidence type="ECO:0000313" key="2">
    <source>
        <dbReference type="EMBL" id="GFH45934.1"/>
    </source>
</evidence>
<name>A0AAD3H119_9STRA</name>
<sequence>MVNEKSFKENPFNRIAAPVVSSKKVDDNIDFIRQQMAKVAASVSKVTASASSLSNDTANEKEVEVGYNLVPPEKARVDKIQENMNNFERVNTREQFSNLFKGYGKVEVFRIEHVYEQFKKVVVKKIPGTPTMTFDTPMDMIEELAMPAITDNEKYHYYRKAILYKESEHLPFLQSRDDKWWYVKLEKEKKMKKKLPHTMKEVTNKMNIYDLNNKHLKSTNTMTEALDFILEYDDTNNGIGFSKLYVSLKTKVYKHRNKGQNFRLPFPANGNGTKFILDLLPPEEDSKPAPQDDGDLKSAPQDDGDSKPAPQDDGDLKSAPQDDGDSKPAPQDDGDLKSAPQDDGDSKPAPQDDGDLKSAPQDDGDSKPAAQQVPLPVAKGPSSRGYKSQADVDVSKMRTIHSYFVGNKVAQPIAQPIAASVAASAAQPIAASVAASAAQPIAASIAASAAQPIAASVAASAAQPIAASVAASAAQPIDVPVPPAQREVIMIEDSEDEAPFIDEEDEEVAIQHSDVDSFDEENWEEEEEEFDEEEFCGDESESSASSENDADSDY</sequence>